<dbReference type="STRING" id="227321.Q5B427"/>
<evidence type="ECO:0008006" key="3">
    <source>
        <dbReference type="Google" id="ProtNLM"/>
    </source>
</evidence>
<dbReference type="KEGG" id="ani:ANIA_04703"/>
<dbReference type="RefSeq" id="XP_662307.1">
    <property type="nucleotide sequence ID" value="XM_657215.1"/>
</dbReference>
<dbReference type="EMBL" id="BN001303">
    <property type="protein sequence ID" value="CBF76963.1"/>
    <property type="molecule type" value="Genomic_DNA"/>
</dbReference>
<accession>C8VAX3</accession>
<keyword evidence="2" id="KW-1185">Reference proteome</keyword>
<gene>
    <name evidence="1" type="ORF">ANIA_04703</name>
</gene>
<dbReference type="HOGENOM" id="CLU_1261495_0_0_1"/>
<reference evidence="2" key="2">
    <citation type="journal article" date="2009" name="Fungal Genet. Biol.">
        <title>The 2008 update of the Aspergillus nidulans genome annotation: a community effort.</title>
        <authorList>
            <person name="Wortman J.R."/>
            <person name="Gilsenan J.M."/>
            <person name="Joardar V."/>
            <person name="Deegan J."/>
            <person name="Clutterbuck J."/>
            <person name="Andersen M.R."/>
            <person name="Archer D."/>
            <person name="Bencina M."/>
            <person name="Braus G."/>
            <person name="Coutinho P."/>
            <person name="von Dohren H."/>
            <person name="Doonan J."/>
            <person name="Driessen A.J."/>
            <person name="Durek P."/>
            <person name="Espeso E."/>
            <person name="Fekete E."/>
            <person name="Flipphi M."/>
            <person name="Estrada C.G."/>
            <person name="Geysens S."/>
            <person name="Goldman G."/>
            <person name="de Groot P.W."/>
            <person name="Hansen K."/>
            <person name="Harris S.D."/>
            <person name="Heinekamp T."/>
            <person name="Helmstaedt K."/>
            <person name="Henrissat B."/>
            <person name="Hofmann G."/>
            <person name="Homan T."/>
            <person name="Horio T."/>
            <person name="Horiuchi H."/>
            <person name="James S."/>
            <person name="Jones M."/>
            <person name="Karaffa L."/>
            <person name="Karanyi Z."/>
            <person name="Kato M."/>
            <person name="Keller N."/>
            <person name="Kelly D.E."/>
            <person name="Kiel J.A."/>
            <person name="Kim J.M."/>
            <person name="van der Klei I.J."/>
            <person name="Klis F.M."/>
            <person name="Kovalchuk A."/>
            <person name="Krasevec N."/>
            <person name="Kubicek C.P."/>
            <person name="Liu B."/>
            <person name="Maccabe A."/>
            <person name="Meyer V."/>
            <person name="Mirabito P."/>
            <person name="Miskei M."/>
            <person name="Mos M."/>
            <person name="Mullins J."/>
            <person name="Nelson D.R."/>
            <person name="Nielsen J."/>
            <person name="Oakley B.R."/>
            <person name="Osmani S.A."/>
            <person name="Pakula T."/>
            <person name="Paszewski A."/>
            <person name="Paulsen I."/>
            <person name="Pilsyk S."/>
            <person name="Pocsi I."/>
            <person name="Punt P.J."/>
            <person name="Ram A.F."/>
            <person name="Ren Q."/>
            <person name="Robellet X."/>
            <person name="Robson G."/>
            <person name="Seiboth B."/>
            <person name="van Solingen P."/>
            <person name="Specht T."/>
            <person name="Sun J."/>
            <person name="Taheri-Talesh N."/>
            <person name="Takeshita N."/>
            <person name="Ussery D."/>
            <person name="vanKuyk P.A."/>
            <person name="Visser H."/>
            <person name="van de Vondervoort P.J."/>
            <person name="de Vries R.P."/>
            <person name="Walton J."/>
            <person name="Xiang X."/>
            <person name="Xiong Y."/>
            <person name="Zeng A.P."/>
            <person name="Brandt B.W."/>
            <person name="Cornell M.J."/>
            <person name="van den Hondel C.A."/>
            <person name="Visser J."/>
            <person name="Oliver S.G."/>
            <person name="Turner G."/>
        </authorList>
    </citation>
    <scope>GENOME REANNOTATION</scope>
    <source>
        <strain evidence="2">FGSC A4 / ATCC 38163 / CBS 112.46 / NRRL 194 / M139</strain>
    </source>
</reference>
<dbReference type="Proteomes" id="UP000000560">
    <property type="component" value="Chromosome III"/>
</dbReference>
<reference evidence="2" key="1">
    <citation type="journal article" date="2005" name="Nature">
        <title>Sequencing of Aspergillus nidulans and comparative analysis with A. fumigatus and A. oryzae.</title>
        <authorList>
            <person name="Galagan J.E."/>
            <person name="Calvo S.E."/>
            <person name="Cuomo C."/>
            <person name="Ma L.J."/>
            <person name="Wortman J.R."/>
            <person name="Batzoglou S."/>
            <person name="Lee S.I."/>
            <person name="Basturkmen M."/>
            <person name="Spevak C.C."/>
            <person name="Clutterbuck J."/>
            <person name="Kapitonov V."/>
            <person name="Jurka J."/>
            <person name="Scazzocchio C."/>
            <person name="Farman M."/>
            <person name="Butler J."/>
            <person name="Purcell S."/>
            <person name="Harris S."/>
            <person name="Braus G.H."/>
            <person name="Draht O."/>
            <person name="Busch S."/>
            <person name="D'Enfert C."/>
            <person name="Bouchier C."/>
            <person name="Goldman G.H."/>
            <person name="Bell-Pedersen D."/>
            <person name="Griffiths-Jones S."/>
            <person name="Doonan J.H."/>
            <person name="Yu J."/>
            <person name="Vienken K."/>
            <person name="Pain A."/>
            <person name="Freitag M."/>
            <person name="Selker E.U."/>
            <person name="Archer D.B."/>
            <person name="Penalva M.A."/>
            <person name="Oakley B.R."/>
            <person name="Momany M."/>
            <person name="Tanaka T."/>
            <person name="Kumagai T."/>
            <person name="Asai K."/>
            <person name="Machida M."/>
            <person name="Nierman W.C."/>
            <person name="Denning D.W."/>
            <person name="Caddick M."/>
            <person name="Hynes M."/>
            <person name="Paoletti M."/>
            <person name="Fischer R."/>
            <person name="Miller B."/>
            <person name="Dyer P."/>
            <person name="Sachs M.S."/>
            <person name="Osmani S.A."/>
            <person name="Birren B.W."/>
        </authorList>
    </citation>
    <scope>NUCLEOTIDE SEQUENCE [LARGE SCALE GENOMIC DNA]</scope>
    <source>
        <strain evidence="2">FGSC A4 / ATCC 38163 / CBS 112.46 / NRRL 194 / M139</strain>
    </source>
</reference>
<protein>
    <recommendedName>
        <fullName evidence="3">LysM domain-containing protein</fullName>
    </recommendedName>
</protein>
<dbReference type="InterPro" id="IPR036779">
    <property type="entry name" value="LysM_dom_sf"/>
</dbReference>
<dbReference type="AlphaFoldDB" id="Q5B427"/>
<dbReference type="Gene3D" id="3.10.350.10">
    <property type="entry name" value="LysM domain"/>
    <property type="match status" value="1"/>
</dbReference>
<dbReference type="GeneID" id="2872503"/>
<organism evidence="1 2">
    <name type="scientific">Emericella nidulans (strain FGSC A4 / ATCC 38163 / CBS 112.46 / NRRL 194 / M139)</name>
    <name type="common">Aspergillus nidulans</name>
    <dbReference type="NCBI Taxonomy" id="227321"/>
    <lineage>
        <taxon>Eukaryota</taxon>
        <taxon>Fungi</taxon>
        <taxon>Dikarya</taxon>
        <taxon>Ascomycota</taxon>
        <taxon>Pezizomycotina</taxon>
        <taxon>Eurotiomycetes</taxon>
        <taxon>Eurotiomycetidae</taxon>
        <taxon>Eurotiales</taxon>
        <taxon>Aspergillaceae</taxon>
        <taxon>Aspergillus</taxon>
        <taxon>Aspergillus subgen. Nidulantes</taxon>
    </lineage>
</organism>
<name>Q5B427_EMENI</name>
<sequence>MTLLTVIDSDDLPPAILTPWTLLPTPTKLPLGWYEEGLQRIQELFSGDIPSWWFAGQVETSHFADWNSLPWWNCTFDQEHPILRLLSDEFLLGDTCDTVLPMPISRSTRSTHGIPRVNANINLCHNNASNKYRKLPHNPYDTAGPTQKGFLAQCKYVFSSPSFNHDKQRLQGSRCAGIYCADMATNYGVALETMYELNPVSNGDCSGFWPEYTYCIEAS</sequence>
<evidence type="ECO:0000313" key="1">
    <source>
        <dbReference type="EMBL" id="CBF76963.1"/>
    </source>
</evidence>
<dbReference type="InParanoid" id="Q5B427"/>
<accession>Q5B427</accession>
<proteinExistence type="predicted"/>
<dbReference type="VEuPathDB" id="FungiDB:AN4703"/>
<evidence type="ECO:0000313" key="2">
    <source>
        <dbReference type="Proteomes" id="UP000000560"/>
    </source>
</evidence>
<dbReference type="OrthoDB" id="5985073at2759"/>